<dbReference type="AlphaFoldDB" id="A0A8A3PE99"/>
<keyword evidence="2" id="KW-1185">Reference proteome</keyword>
<proteinExistence type="predicted"/>
<gene>
    <name evidence="1" type="ORF">DSL72_002987</name>
</gene>
<protein>
    <submittedName>
        <fullName evidence="1">Uncharacterized protein</fullName>
    </submittedName>
</protein>
<accession>A0A8A3PE99</accession>
<organism evidence="1 2">
    <name type="scientific">Monilinia vaccinii-corymbosi</name>
    <dbReference type="NCBI Taxonomy" id="61207"/>
    <lineage>
        <taxon>Eukaryota</taxon>
        <taxon>Fungi</taxon>
        <taxon>Dikarya</taxon>
        <taxon>Ascomycota</taxon>
        <taxon>Pezizomycotina</taxon>
        <taxon>Leotiomycetes</taxon>
        <taxon>Helotiales</taxon>
        <taxon>Sclerotiniaceae</taxon>
        <taxon>Monilinia</taxon>
    </lineage>
</organism>
<sequence length="106" mass="11042">MSKPIPLTTTLRIKRQHIVIHAPRALMDNLPLKRRTPETGDVRLVQGPVCGDADAVFYFPGGGDGVFGGEAIETAELVGGAVETPCVSAGTVGLEGEGGKGGGWWE</sequence>
<evidence type="ECO:0000313" key="2">
    <source>
        <dbReference type="Proteomes" id="UP000672032"/>
    </source>
</evidence>
<dbReference type="EMBL" id="CP063407">
    <property type="protein sequence ID" value="QSZ33399.1"/>
    <property type="molecule type" value="Genomic_DNA"/>
</dbReference>
<reference evidence="1" key="1">
    <citation type="submission" date="2020-10" db="EMBL/GenBank/DDBJ databases">
        <title>Genome Sequence of Monilinia vaccinii-corymbosi Sheds Light on Mummy Berry Disease Infection of Blueberry and Mating Type.</title>
        <authorList>
            <person name="Yow A.G."/>
            <person name="Zhang Y."/>
            <person name="Bansal K."/>
            <person name="Eacker S.M."/>
            <person name="Sullivan S."/>
            <person name="Liachko I."/>
            <person name="Cubeta M.A."/>
            <person name="Rollins J.A."/>
            <person name="Ashrafi H."/>
        </authorList>
    </citation>
    <scope>NUCLEOTIDE SEQUENCE</scope>
    <source>
        <strain evidence="1">RL-1</strain>
    </source>
</reference>
<evidence type="ECO:0000313" key="1">
    <source>
        <dbReference type="EMBL" id="QSZ33399.1"/>
    </source>
</evidence>
<name>A0A8A3PE99_9HELO</name>
<dbReference type="Proteomes" id="UP000672032">
    <property type="component" value="Chromosome 3"/>
</dbReference>